<comment type="caution">
    <text evidence="2">The sequence shown here is derived from an EMBL/GenBank/DDBJ whole genome shotgun (WGS) entry which is preliminary data.</text>
</comment>
<dbReference type="InterPro" id="IPR039879">
    <property type="entry name" value="EFC10"/>
</dbReference>
<dbReference type="InterPro" id="IPR049760">
    <property type="entry name" value="DD_EFCAB10"/>
</dbReference>
<dbReference type="PANTHER" id="PTHR21847:SF1">
    <property type="entry name" value="EF-HAND CALCIUM-BINDING DOMAIN-CONTAINING PROTEIN 10"/>
    <property type="match status" value="1"/>
</dbReference>
<evidence type="ECO:0000259" key="1">
    <source>
        <dbReference type="PROSITE" id="PS50222"/>
    </source>
</evidence>
<protein>
    <recommendedName>
        <fullName evidence="1">EF-hand domain-containing protein</fullName>
    </recommendedName>
</protein>
<evidence type="ECO:0000313" key="3">
    <source>
        <dbReference type="Proteomes" id="UP000747399"/>
    </source>
</evidence>
<reference evidence="2" key="1">
    <citation type="journal article" date="2021" name="Proc. Natl. Acad. Sci. U.S.A.">
        <title>Three genomes in the algal genus Volvox reveal the fate of a haploid sex-determining region after a transition to homothallism.</title>
        <authorList>
            <person name="Yamamoto K."/>
            <person name="Hamaji T."/>
            <person name="Kawai-Toyooka H."/>
            <person name="Matsuzaki R."/>
            <person name="Takahashi F."/>
            <person name="Nishimura Y."/>
            <person name="Kawachi M."/>
            <person name="Noguchi H."/>
            <person name="Minakuchi Y."/>
            <person name="Umen J.G."/>
            <person name="Toyoda A."/>
            <person name="Nozaki H."/>
        </authorList>
    </citation>
    <scope>NUCLEOTIDE SEQUENCE</scope>
    <source>
        <strain evidence="2">NIES-3780</strain>
    </source>
</reference>
<name>A0A8J4B426_9CHLO</name>
<dbReference type="Proteomes" id="UP000747399">
    <property type="component" value="Unassembled WGS sequence"/>
</dbReference>
<dbReference type="Gene3D" id="1.20.890.10">
    <property type="entry name" value="cAMP-dependent protein kinase regulatory subunit, dimerization-anchoring domain"/>
    <property type="match status" value="1"/>
</dbReference>
<feature type="domain" description="EF-hand" evidence="1">
    <location>
        <begin position="56"/>
        <end position="91"/>
    </location>
</feature>
<dbReference type="PANTHER" id="PTHR21847">
    <property type="entry name" value="EF-HAND CALCIUM-BINDING DOMAIN-CONTAINING PROTEIN 10"/>
    <property type="match status" value="1"/>
</dbReference>
<dbReference type="PROSITE" id="PS50222">
    <property type="entry name" value="EF_HAND_2"/>
    <property type="match status" value="1"/>
</dbReference>
<organism evidence="2 3">
    <name type="scientific">Volvox africanus</name>
    <dbReference type="NCBI Taxonomy" id="51714"/>
    <lineage>
        <taxon>Eukaryota</taxon>
        <taxon>Viridiplantae</taxon>
        <taxon>Chlorophyta</taxon>
        <taxon>core chlorophytes</taxon>
        <taxon>Chlorophyceae</taxon>
        <taxon>CS clade</taxon>
        <taxon>Chlamydomonadales</taxon>
        <taxon>Volvocaceae</taxon>
        <taxon>Volvox</taxon>
    </lineage>
</organism>
<evidence type="ECO:0000313" key="2">
    <source>
        <dbReference type="EMBL" id="GIL53691.1"/>
    </source>
</evidence>
<keyword evidence="3" id="KW-1185">Reference proteome</keyword>
<accession>A0A8J4B426</accession>
<gene>
    <name evidence="2" type="ORF">Vafri_9327</name>
</gene>
<dbReference type="GO" id="GO:0005509">
    <property type="term" value="F:calcium ion binding"/>
    <property type="evidence" value="ECO:0007669"/>
    <property type="project" value="InterPro"/>
</dbReference>
<proteinExistence type="predicted"/>
<dbReference type="EMBL" id="BNCO01000015">
    <property type="protein sequence ID" value="GIL53691.1"/>
    <property type="molecule type" value="Genomic_DNA"/>
</dbReference>
<sequence length="128" mass="14244">MEDPRAKVEAYLENNKIPQLFEAITAELLFYKPEKPREYIVKYLENAKVTGTSTLITEQDLDTMFGMFDITKRGVVTAEQANRALQVILGPSADLSEVGVASSAKLSKVEFVDAMSQALKRASPYKQP</sequence>
<dbReference type="SUPFAM" id="SSF47391">
    <property type="entry name" value="Dimerization-anchoring domain of cAMP-dependent PK regulatory subunit"/>
    <property type="match status" value="1"/>
</dbReference>
<dbReference type="AlphaFoldDB" id="A0A8J4B426"/>
<dbReference type="InterPro" id="IPR002048">
    <property type="entry name" value="EF_hand_dom"/>
</dbReference>
<dbReference type="CDD" id="cd22976">
    <property type="entry name" value="DD_EFCAB10"/>
    <property type="match status" value="1"/>
</dbReference>